<dbReference type="InterPro" id="IPR000719">
    <property type="entry name" value="Prot_kinase_dom"/>
</dbReference>
<dbReference type="PROSITE" id="PS00108">
    <property type="entry name" value="PROTEIN_KINASE_ST"/>
    <property type="match status" value="1"/>
</dbReference>
<dbReference type="GeneID" id="28817695"/>
<feature type="region of interest" description="Disordered" evidence="1">
    <location>
        <begin position="381"/>
        <end position="406"/>
    </location>
</feature>
<feature type="region of interest" description="Disordered" evidence="1">
    <location>
        <begin position="511"/>
        <end position="542"/>
    </location>
</feature>
<organism evidence="3 4">
    <name type="scientific">Mollisia scopiformis</name>
    <name type="common">Conifer needle endophyte fungus</name>
    <name type="synonym">Phialocephala scopiformis</name>
    <dbReference type="NCBI Taxonomy" id="149040"/>
    <lineage>
        <taxon>Eukaryota</taxon>
        <taxon>Fungi</taxon>
        <taxon>Dikarya</taxon>
        <taxon>Ascomycota</taxon>
        <taxon>Pezizomycotina</taxon>
        <taxon>Leotiomycetes</taxon>
        <taxon>Helotiales</taxon>
        <taxon>Mollisiaceae</taxon>
        <taxon>Mollisia</taxon>
    </lineage>
</organism>
<dbReference type="SUPFAM" id="SSF56112">
    <property type="entry name" value="Protein kinase-like (PK-like)"/>
    <property type="match status" value="1"/>
</dbReference>
<dbReference type="Proteomes" id="UP000070700">
    <property type="component" value="Unassembled WGS sequence"/>
</dbReference>
<dbReference type="OrthoDB" id="310217at2759"/>
<dbReference type="KEGG" id="psco:LY89DRAFT_501932"/>
<dbReference type="PANTHER" id="PTHR44305">
    <property type="entry name" value="SI:DKEY-192D15.2-RELATED"/>
    <property type="match status" value="1"/>
</dbReference>
<sequence length="542" mass="60129">MAGPNPPDPYPFNTSTFLTKPRQFAWLDRSSTWPDLPATQWTPVKVLAATGSGAVGLFKHVGSNPRVPSHMVVKQVFAEGVNELANESRLLRMLTGTGTKHVVKLYKAFERVMGTGATGEDTFDALPFDEDDGEVDDARMVGRMYIEYVEGGDLAGWKDKYREGDENRRKVIPEEVLWRMMGCLVRAVLVLETGSEFVTVPNISWGKKIIHFDLKLENVLVGPKDQAYHQRFPMLKLTDFGMSQFEPSTRAQRAMNVWIGNAVDRATPGWFAPEQRYPEHQNRDMSAKLNMWGIGSIIYRLICRKNTPDPDMPTFLHSFNGKPLEVVGDPKLLLSPIQCPYSAKFITTLCALLIWNPAQRMRAATLSGICDQMIDLYDGLNSVPPRGPTPKPPPGTIPPIPPPGPGGEALLGPNVLPGGGTGPNALQAFVMPNTTLRARDPELRAYQYYEDFPAMSPDPRSGGLLFRRGRRQRPPVQGNYFSEVGGEGEMVNRMGMRDVWEVVDPLAFPGEPIPSPRFLGEEPVTPEPSYESSNSGEDVDMT</sequence>
<dbReference type="InterPro" id="IPR053083">
    <property type="entry name" value="TF_kinase-domain_protein"/>
</dbReference>
<keyword evidence="3" id="KW-0418">Kinase</keyword>
<dbReference type="Pfam" id="PF00069">
    <property type="entry name" value="Pkinase"/>
    <property type="match status" value="1"/>
</dbReference>
<feature type="domain" description="Protein kinase" evidence="2">
    <location>
        <begin position="44"/>
        <end position="374"/>
    </location>
</feature>
<dbReference type="EMBL" id="KQ947412">
    <property type="protein sequence ID" value="KUJ18677.1"/>
    <property type="molecule type" value="Genomic_DNA"/>
</dbReference>
<dbReference type="RefSeq" id="XP_018073032.1">
    <property type="nucleotide sequence ID" value="XM_018207969.1"/>
</dbReference>
<dbReference type="InterPro" id="IPR008271">
    <property type="entry name" value="Ser/Thr_kinase_AS"/>
</dbReference>
<keyword evidence="4" id="KW-1185">Reference proteome</keyword>
<protein>
    <submittedName>
        <fullName evidence="3">Kinase-like protein</fullName>
    </submittedName>
</protein>
<keyword evidence="3" id="KW-0808">Transferase</keyword>
<dbReference type="STRING" id="149040.A0A194XFX7"/>
<dbReference type="Gene3D" id="1.10.510.10">
    <property type="entry name" value="Transferase(Phosphotransferase) domain 1"/>
    <property type="match status" value="1"/>
</dbReference>
<evidence type="ECO:0000259" key="2">
    <source>
        <dbReference type="PROSITE" id="PS50011"/>
    </source>
</evidence>
<dbReference type="PROSITE" id="PS50011">
    <property type="entry name" value="PROTEIN_KINASE_DOM"/>
    <property type="match status" value="1"/>
</dbReference>
<dbReference type="InterPro" id="IPR011009">
    <property type="entry name" value="Kinase-like_dom_sf"/>
</dbReference>
<evidence type="ECO:0000256" key="1">
    <source>
        <dbReference type="SAM" id="MobiDB-lite"/>
    </source>
</evidence>
<feature type="compositionally biased region" description="Pro residues" evidence="1">
    <location>
        <begin position="385"/>
        <end position="405"/>
    </location>
</feature>
<evidence type="ECO:0000313" key="3">
    <source>
        <dbReference type="EMBL" id="KUJ18677.1"/>
    </source>
</evidence>
<dbReference type="SMART" id="SM00220">
    <property type="entry name" value="S_TKc"/>
    <property type="match status" value="1"/>
</dbReference>
<proteinExistence type="predicted"/>
<accession>A0A194XFX7</accession>
<reference evidence="3 4" key="1">
    <citation type="submission" date="2015-10" db="EMBL/GenBank/DDBJ databases">
        <title>Full genome of DAOMC 229536 Phialocephala scopiformis, a fungal endophyte of spruce producing the potent anti-insectan compound rugulosin.</title>
        <authorList>
            <consortium name="DOE Joint Genome Institute"/>
            <person name="Walker A.K."/>
            <person name="Frasz S.L."/>
            <person name="Seifert K.A."/>
            <person name="Miller J.D."/>
            <person name="Mondo S.J."/>
            <person name="Labutti K."/>
            <person name="Lipzen A."/>
            <person name="Dockter R."/>
            <person name="Kennedy M."/>
            <person name="Grigoriev I.V."/>
            <person name="Spatafora J.W."/>
        </authorList>
    </citation>
    <scope>NUCLEOTIDE SEQUENCE [LARGE SCALE GENOMIC DNA]</scope>
    <source>
        <strain evidence="3 4">CBS 120377</strain>
    </source>
</reference>
<dbReference type="PANTHER" id="PTHR44305:SF2">
    <property type="entry name" value="SI:DKEY-192D15.2"/>
    <property type="match status" value="1"/>
</dbReference>
<evidence type="ECO:0000313" key="4">
    <source>
        <dbReference type="Proteomes" id="UP000070700"/>
    </source>
</evidence>
<gene>
    <name evidence="3" type="ORF">LY89DRAFT_501932</name>
</gene>
<dbReference type="GO" id="GO:0004672">
    <property type="term" value="F:protein kinase activity"/>
    <property type="evidence" value="ECO:0007669"/>
    <property type="project" value="InterPro"/>
</dbReference>
<dbReference type="AlphaFoldDB" id="A0A194XFX7"/>
<dbReference type="InParanoid" id="A0A194XFX7"/>
<dbReference type="GO" id="GO:0005524">
    <property type="term" value="F:ATP binding"/>
    <property type="evidence" value="ECO:0007669"/>
    <property type="project" value="InterPro"/>
</dbReference>
<name>A0A194XFX7_MOLSC</name>